<dbReference type="InterPro" id="IPR015672">
    <property type="entry name" value="GPHR/GTG"/>
</dbReference>
<dbReference type="FunCoup" id="Q17912">
    <property type="interactions" value="1239"/>
</dbReference>
<evidence type="ECO:0000256" key="7">
    <source>
        <dbReference type="ARBA" id="ARBA00035085"/>
    </source>
</evidence>
<feature type="transmembrane region" description="Helical" evidence="10">
    <location>
        <begin position="428"/>
        <end position="450"/>
    </location>
</feature>
<dbReference type="CTD" id="182524"/>
<evidence type="ECO:0000259" key="12">
    <source>
        <dbReference type="Pfam" id="PF12537"/>
    </source>
</evidence>
<comment type="catalytic activity">
    <reaction evidence="8">
        <text>fluoride(in) = fluoride(out)</text>
        <dbReference type="Rhea" id="RHEA:76159"/>
        <dbReference type="ChEBI" id="CHEBI:17051"/>
    </reaction>
</comment>
<dbReference type="Proteomes" id="UP000001940">
    <property type="component" value="Chromosome X"/>
</dbReference>
<dbReference type="InterPro" id="IPR022535">
    <property type="entry name" value="Golgi_pH-regulator_cons_dom"/>
</dbReference>
<evidence type="ECO:0000313" key="13">
    <source>
        <dbReference type="EMBL" id="CAA94117.2"/>
    </source>
</evidence>
<keyword evidence="14" id="KW-1185">Reference proteome</keyword>
<accession>Q17912</accession>
<evidence type="ECO:0000256" key="5">
    <source>
        <dbReference type="ARBA" id="ARBA00023136"/>
    </source>
</evidence>
<dbReference type="KEGG" id="cel:CELE_C11H1.2"/>
<dbReference type="PIR" id="T19205">
    <property type="entry name" value="T19205"/>
</dbReference>
<dbReference type="PANTHER" id="PTHR15948">
    <property type="entry name" value="G-PROTEIN COUPLED RECEPTOR 89-RELATED"/>
    <property type="match status" value="1"/>
</dbReference>
<evidence type="ECO:0000256" key="3">
    <source>
        <dbReference type="ARBA" id="ARBA00022692"/>
    </source>
</evidence>
<evidence type="ECO:0000256" key="9">
    <source>
        <dbReference type="SAM" id="Coils"/>
    </source>
</evidence>
<dbReference type="Pfam" id="PF12537">
    <property type="entry name" value="GPHR_N"/>
    <property type="match status" value="1"/>
</dbReference>
<feature type="transmembrane region" description="Helical" evidence="10">
    <location>
        <begin position="111"/>
        <end position="128"/>
    </location>
</feature>
<comment type="catalytic activity">
    <reaction evidence="6">
        <text>iodide(out) = iodide(in)</text>
        <dbReference type="Rhea" id="RHEA:66324"/>
        <dbReference type="ChEBI" id="CHEBI:16382"/>
    </reaction>
</comment>
<dbReference type="GO" id="GO:0051452">
    <property type="term" value="P:intracellular pH reduction"/>
    <property type="evidence" value="ECO:0000318"/>
    <property type="project" value="GO_Central"/>
</dbReference>
<protein>
    <submittedName>
        <fullName evidence="13">Golgi pH regulator</fullName>
    </submittedName>
</protein>
<evidence type="ECO:0000259" key="11">
    <source>
        <dbReference type="Pfam" id="PF12430"/>
    </source>
</evidence>
<dbReference type="RefSeq" id="NP_510384.2">
    <property type="nucleotide sequence ID" value="NM_077983.5"/>
</dbReference>
<feature type="transmembrane region" description="Helical" evidence="10">
    <location>
        <begin position="6"/>
        <end position="26"/>
    </location>
</feature>
<dbReference type="AGR" id="WB:WBGene00007528"/>
<dbReference type="Pfam" id="PF12430">
    <property type="entry name" value="ABA_GPCR"/>
    <property type="match status" value="1"/>
</dbReference>
<organism evidence="13 14">
    <name type="scientific">Caenorhabditis elegans</name>
    <dbReference type="NCBI Taxonomy" id="6239"/>
    <lineage>
        <taxon>Eukaryota</taxon>
        <taxon>Metazoa</taxon>
        <taxon>Ecdysozoa</taxon>
        <taxon>Nematoda</taxon>
        <taxon>Chromadorea</taxon>
        <taxon>Rhabditida</taxon>
        <taxon>Rhabditina</taxon>
        <taxon>Rhabditomorpha</taxon>
        <taxon>Rhabditoidea</taxon>
        <taxon>Rhabditidae</taxon>
        <taxon>Peloderinae</taxon>
        <taxon>Caenorhabditis</taxon>
    </lineage>
</organism>
<dbReference type="InterPro" id="IPR025969">
    <property type="entry name" value="ABA_GPCR_dom"/>
</dbReference>
<dbReference type="PaxDb" id="6239-C11H1.2"/>
<feature type="transmembrane region" description="Helical" evidence="10">
    <location>
        <begin position="290"/>
        <end position="316"/>
    </location>
</feature>
<feature type="transmembrane region" description="Helical" evidence="10">
    <location>
        <begin position="79"/>
        <end position="99"/>
    </location>
</feature>
<gene>
    <name evidence="13 15" type="primary">gphr-2</name>
    <name evidence="15" type="ORF">C11H1.2</name>
    <name evidence="13" type="ORF">CELE_C11H1.2</name>
</gene>
<dbReference type="InParanoid" id="Q17912"/>
<reference evidence="13 14" key="1">
    <citation type="journal article" date="1998" name="Science">
        <title>Genome sequence of the nematode C. elegans: a platform for investigating biology.</title>
        <authorList>
            <consortium name="The C. elegans sequencing consortium"/>
            <person name="Sulson J.E."/>
            <person name="Waterston R."/>
        </authorList>
    </citation>
    <scope>NUCLEOTIDE SEQUENCE [LARGE SCALE GENOMIC DNA]</scope>
    <source>
        <strain evidence="13 14">Bristol N2</strain>
    </source>
</reference>
<dbReference type="PeptideAtlas" id="Q17912"/>
<feature type="domain" description="Golgi pH regulator conserved" evidence="12">
    <location>
        <begin position="141"/>
        <end position="207"/>
    </location>
</feature>
<dbReference type="WormBase" id="C11H1.2">
    <property type="protein sequence ID" value="CE31413"/>
    <property type="gene ID" value="WBGene00007528"/>
    <property type="gene designation" value="gphr-2"/>
</dbReference>
<dbReference type="UCSC" id="C11H1.2">
    <property type="organism name" value="c. elegans"/>
</dbReference>
<evidence type="ECO:0000256" key="10">
    <source>
        <dbReference type="SAM" id="Phobius"/>
    </source>
</evidence>
<comment type="catalytic activity">
    <reaction evidence="7">
        <text>bromide(in) = bromide(out)</text>
        <dbReference type="Rhea" id="RHEA:75383"/>
        <dbReference type="ChEBI" id="CHEBI:15858"/>
    </reaction>
</comment>
<evidence type="ECO:0000256" key="8">
    <source>
        <dbReference type="ARBA" id="ARBA00044702"/>
    </source>
</evidence>
<evidence type="ECO:0000256" key="6">
    <source>
        <dbReference type="ARBA" id="ARBA00024145"/>
    </source>
</evidence>
<comment type="similarity">
    <text evidence="2">Belongs to the Golgi pH regulator (TC 1.A.38) family.</text>
</comment>
<dbReference type="Bgee" id="WBGene00007528">
    <property type="expression patterns" value="Expressed in pharyngeal muscle cell (C elegans) and 3 other cell types or tissues"/>
</dbReference>
<feature type="domain" description="Abscisic acid G-protein coupled receptor-like" evidence="11">
    <location>
        <begin position="283"/>
        <end position="451"/>
    </location>
</feature>
<feature type="transmembrane region" description="Helical" evidence="10">
    <location>
        <begin position="148"/>
        <end position="170"/>
    </location>
</feature>
<evidence type="ECO:0000256" key="2">
    <source>
        <dbReference type="ARBA" id="ARBA00009478"/>
    </source>
</evidence>
<dbReference type="HOGENOM" id="CLU_030540_1_0_1"/>
<keyword evidence="5 10" id="KW-0472">Membrane</keyword>
<evidence type="ECO:0000256" key="4">
    <source>
        <dbReference type="ARBA" id="ARBA00022989"/>
    </source>
</evidence>
<keyword evidence="4 10" id="KW-1133">Transmembrane helix</keyword>
<evidence type="ECO:0000313" key="14">
    <source>
        <dbReference type="Proteomes" id="UP000001940"/>
    </source>
</evidence>
<dbReference type="PANTHER" id="PTHR15948:SF0">
    <property type="entry name" value="GOLGI PH REGULATOR A-RELATED"/>
    <property type="match status" value="1"/>
</dbReference>
<dbReference type="GO" id="GO:0032580">
    <property type="term" value="C:Golgi cisterna membrane"/>
    <property type="evidence" value="ECO:0000318"/>
    <property type="project" value="GO_Central"/>
</dbReference>
<feature type="transmembrane region" description="Helical" evidence="10">
    <location>
        <begin position="384"/>
        <end position="408"/>
    </location>
</feature>
<name>Q17912_CAEEL</name>
<comment type="subcellular location">
    <subcellularLocation>
        <location evidence="1">Membrane</location>
        <topology evidence="1">Multi-pass membrane protein</topology>
    </subcellularLocation>
</comment>
<feature type="transmembrane region" description="Helical" evidence="10">
    <location>
        <begin position="348"/>
        <end position="372"/>
    </location>
</feature>
<dbReference type="GO" id="GO:0008308">
    <property type="term" value="F:voltage-gated monoatomic anion channel activity"/>
    <property type="evidence" value="ECO:0000318"/>
    <property type="project" value="GO_Central"/>
</dbReference>
<dbReference type="PhylomeDB" id="Q17912"/>
<keyword evidence="3 10" id="KW-0812">Transmembrane</keyword>
<feature type="transmembrane region" description="Helical" evidence="10">
    <location>
        <begin position="38"/>
        <end position="59"/>
    </location>
</feature>
<dbReference type="GeneID" id="182524"/>
<proteinExistence type="inferred from homology"/>
<evidence type="ECO:0000313" key="15">
    <source>
        <dbReference type="WormBase" id="C11H1.2"/>
    </source>
</evidence>
<dbReference type="eggNOG" id="KOG2417">
    <property type="taxonomic scope" value="Eukaryota"/>
</dbReference>
<dbReference type="OMA" id="FSVYCVY"/>
<dbReference type="STRING" id="6239.C11H1.2.1"/>
<dbReference type="AlphaFoldDB" id="Q17912"/>
<evidence type="ECO:0000256" key="1">
    <source>
        <dbReference type="ARBA" id="ARBA00004141"/>
    </source>
</evidence>
<dbReference type="OrthoDB" id="264392at2759"/>
<sequence length="460" mass="53583">MEGSYDAWVVFVSLILFFIAGWIFYTKQLFKNYEVHNRVVQFIFSFTFSLSCSLFELIIFEIADILDPTSRQKCWTNCLSIILLTLVILIPLYMAYMIIQTIPFIQPKLHFPFTIFSWFIFLYFFWKIGDPFPILSAKHGIFTIEQVISRVGVIGVTVMAVLSGFGAVNAPYSYMTIFMRPVEEIQAQQLEKRLKHAMDMIVSKKQKMARNQLELKRLTAEKVSQEPSFLSKLWSNFSENSNENNLQSQISKMQNEIKPLETLSRYLFLELVELRNMLERVAFSKTFIGIYFNVLGHFFSLYCVWKIFISLVNILFDRVGKVDPVTRLIEVSVNYVGIDMDVRYWSQYISFFLVGVIAITSVRGLLITMAKFFVSISNVRSSNIIVLGFAQIMGMYFVSSVLLMRMNVPPEYRKILTRILGDLQFNFYHRWFDVIFLISAVTSIAVFSLIRKSGDTRFKH</sequence>
<dbReference type="SMR" id="Q17912"/>
<dbReference type="EMBL" id="BX284606">
    <property type="protein sequence ID" value="CAA94117.2"/>
    <property type="molecule type" value="Genomic_DNA"/>
</dbReference>
<feature type="coiled-coil region" evidence="9">
    <location>
        <begin position="187"/>
        <end position="221"/>
    </location>
</feature>
<keyword evidence="9" id="KW-0175">Coiled coil</keyword>